<protein>
    <submittedName>
        <fullName evidence="1">Uncharacterized protein</fullName>
    </submittedName>
</protein>
<evidence type="ECO:0000313" key="1">
    <source>
        <dbReference type="EMBL" id="MBA4628576.1"/>
    </source>
</evidence>
<reference evidence="1" key="2">
    <citation type="submission" date="2020-07" db="EMBL/GenBank/DDBJ databases">
        <authorList>
            <person name="Vera ALvarez R."/>
            <person name="Arias-Moreno D.M."/>
            <person name="Jimenez-Jacinto V."/>
            <person name="Jimenez-Bremont J.F."/>
            <person name="Swaminathan K."/>
            <person name="Moose S.P."/>
            <person name="Guerrero-Gonzalez M.L."/>
            <person name="Marino-Ramirez L."/>
            <person name="Landsman D."/>
            <person name="Rodriguez-Kessler M."/>
            <person name="Delgado-Sanchez P."/>
        </authorList>
    </citation>
    <scope>NUCLEOTIDE SEQUENCE</scope>
    <source>
        <tissue evidence="1">Cladode</tissue>
    </source>
</reference>
<accession>A0A7C8YWJ2</accession>
<dbReference type="EMBL" id="GISG01066523">
    <property type="protein sequence ID" value="MBA4628576.1"/>
    <property type="molecule type" value="Transcribed_RNA"/>
</dbReference>
<dbReference type="AlphaFoldDB" id="A0A7C8YWJ2"/>
<sequence>MERRWIYLRSLESNRLRSRFAPSLLQTQQFLLLRSPTQHLWISKGCSRSVGVLERIVPARREAAPPRNTAAEDVDTTARASAGCGGATADGGASDFELAAGRYSELDDI</sequence>
<proteinExistence type="predicted"/>
<reference evidence="1" key="1">
    <citation type="journal article" date="2013" name="J. Plant Res.">
        <title>Effect of fungi and light on seed germination of three Opuntia species from semiarid lands of central Mexico.</title>
        <authorList>
            <person name="Delgado-Sanchez P."/>
            <person name="Jimenez-Bremont J.F."/>
            <person name="Guerrero-Gonzalez Mde L."/>
            <person name="Flores J."/>
        </authorList>
    </citation>
    <scope>NUCLEOTIDE SEQUENCE</scope>
    <source>
        <tissue evidence="1">Cladode</tissue>
    </source>
</reference>
<name>A0A7C8YWJ2_OPUST</name>
<organism evidence="1">
    <name type="scientific">Opuntia streptacantha</name>
    <name type="common">Prickly pear cactus</name>
    <name type="synonym">Opuntia cardona</name>
    <dbReference type="NCBI Taxonomy" id="393608"/>
    <lineage>
        <taxon>Eukaryota</taxon>
        <taxon>Viridiplantae</taxon>
        <taxon>Streptophyta</taxon>
        <taxon>Embryophyta</taxon>
        <taxon>Tracheophyta</taxon>
        <taxon>Spermatophyta</taxon>
        <taxon>Magnoliopsida</taxon>
        <taxon>eudicotyledons</taxon>
        <taxon>Gunneridae</taxon>
        <taxon>Pentapetalae</taxon>
        <taxon>Caryophyllales</taxon>
        <taxon>Cactineae</taxon>
        <taxon>Cactaceae</taxon>
        <taxon>Opuntioideae</taxon>
        <taxon>Opuntia</taxon>
    </lineage>
</organism>